<organism evidence="2 3">
    <name type="scientific">Alligator mississippiensis</name>
    <name type="common">American alligator</name>
    <dbReference type="NCBI Taxonomy" id="8496"/>
    <lineage>
        <taxon>Eukaryota</taxon>
        <taxon>Metazoa</taxon>
        <taxon>Chordata</taxon>
        <taxon>Craniata</taxon>
        <taxon>Vertebrata</taxon>
        <taxon>Euteleostomi</taxon>
        <taxon>Archelosauria</taxon>
        <taxon>Archosauria</taxon>
        <taxon>Crocodylia</taxon>
        <taxon>Alligatoridae</taxon>
        <taxon>Alligatorinae</taxon>
        <taxon>Alligator</taxon>
    </lineage>
</organism>
<accession>A0A151M6S7</accession>
<dbReference type="AlphaFoldDB" id="A0A151M6S7"/>
<reference evidence="2 3" key="1">
    <citation type="journal article" date="2012" name="Genome Biol.">
        <title>Sequencing three crocodilian genomes to illuminate the evolution of archosaurs and amniotes.</title>
        <authorList>
            <person name="St John J.A."/>
            <person name="Braun E.L."/>
            <person name="Isberg S.R."/>
            <person name="Miles L.G."/>
            <person name="Chong A.Y."/>
            <person name="Gongora J."/>
            <person name="Dalzell P."/>
            <person name="Moran C."/>
            <person name="Bed'hom B."/>
            <person name="Abzhanov A."/>
            <person name="Burgess S.C."/>
            <person name="Cooksey A.M."/>
            <person name="Castoe T.A."/>
            <person name="Crawford N.G."/>
            <person name="Densmore L.D."/>
            <person name="Drew J.C."/>
            <person name="Edwards S.V."/>
            <person name="Faircloth B.C."/>
            <person name="Fujita M.K."/>
            <person name="Greenwold M.J."/>
            <person name="Hoffmann F.G."/>
            <person name="Howard J.M."/>
            <person name="Iguchi T."/>
            <person name="Janes D.E."/>
            <person name="Khan S.Y."/>
            <person name="Kohno S."/>
            <person name="de Koning A.J."/>
            <person name="Lance S.L."/>
            <person name="McCarthy F.M."/>
            <person name="McCormack J.E."/>
            <person name="Merchant M.E."/>
            <person name="Peterson D.G."/>
            <person name="Pollock D.D."/>
            <person name="Pourmand N."/>
            <person name="Raney B.J."/>
            <person name="Roessler K.A."/>
            <person name="Sanford J.R."/>
            <person name="Sawyer R.H."/>
            <person name="Schmidt C.J."/>
            <person name="Triplett E.W."/>
            <person name="Tuberville T.D."/>
            <person name="Venegas-Anaya M."/>
            <person name="Howard J.T."/>
            <person name="Jarvis E.D."/>
            <person name="Guillette L.J.Jr."/>
            <person name="Glenn T.C."/>
            <person name="Green R.E."/>
            <person name="Ray D.A."/>
        </authorList>
    </citation>
    <scope>NUCLEOTIDE SEQUENCE [LARGE SCALE GENOMIC DNA]</scope>
    <source>
        <strain evidence="2">KSC_2009_1</strain>
    </source>
</reference>
<protein>
    <submittedName>
        <fullName evidence="2">Uncharacterized protein</fullName>
    </submittedName>
</protein>
<comment type="caution">
    <text evidence="2">The sequence shown here is derived from an EMBL/GenBank/DDBJ whole genome shotgun (WGS) entry which is preliminary data.</text>
</comment>
<gene>
    <name evidence="2" type="ORF">Y1Q_0010738</name>
</gene>
<keyword evidence="3" id="KW-1185">Reference proteome</keyword>
<dbReference type="EMBL" id="AKHW03006437">
    <property type="protein sequence ID" value="KYO20171.1"/>
    <property type="molecule type" value="Genomic_DNA"/>
</dbReference>
<evidence type="ECO:0000256" key="1">
    <source>
        <dbReference type="SAM" id="MobiDB-lite"/>
    </source>
</evidence>
<proteinExistence type="predicted"/>
<sequence length="101" mass="11824">MSLLLSMLGIAGKGCNRRAAKPLAWLKSICQNFQKEIVTVIIILSRMQFQFKWLSCIWKRLLLTNLPERRKEEKTHSHRKEEGREGGFKEQTTKLGDNDMY</sequence>
<evidence type="ECO:0000313" key="3">
    <source>
        <dbReference type="Proteomes" id="UP000050525"/>
    </source>
</evidence>
<name>A0A151M6S7_ALLMI</name>
<evidence type="ECO:0000313" key="2">
    <source>
        <dbReference type="EMBL" id="KYO20171.1"/>
    </source>
</evidence>
<dbReference type="Proteomes" id="UP000050525">
    <property type="component" value="Unassembled WGS sequence"/>
</dbReference>
<feature type="region of interest" description="Disordered" evidence="1">
    <location>
        <begin position="70"/>
        <end position="101"/>
    </location>
</feature>
<feature type="compositionally biased region" description="Basic and acidic residues" evidence="1">
    <location>
        <begin position="70"/>
        <end position="92"/>
    </location>
</feature>